<protein>
    <submittedName>
        <fullName evidence="2">Uncharacterized protein</fullName>
    </submittedName>
</protein>
<organism evidence="2 3">
    <name type="scientific">Prorocentrum cordatum</name>
    <dbReference type="NCBI Taxonomy" id="2364126"/>
    <lineage>
        <taxon>Eukaryota</taxon>
        <taxon>Sar</taxon>
        <taxon>Alveolata</taxon>
        <taxon>Dinophyceae</taxon>
        <taxon>Prorocentrales</taxon>
        <taxon>Prorocentraceae</taxon>
        <taxon>Prorocentrum</taxon>
    </lineage>
</organism>
<feature type="non-terminal residue" evidence="2">
    <location>
        <position position="593"/>
    </location>
</feature>
<sequence>MDQTEIDAFADLDDEPYVHSECMGEPSPRGPTPATGTASPQRPGRMTELRPQRRTPEERPRQRTEGKQASILFANITECGPQAAKVSAERGKRKYKTIAFVETHATAEQLMATQVALGKDGWRVAGTPATPSGKANTGTSGGEMWCLDKNLAATTYECHRRRHLLATGKEVFVGFCPVVLHLKEGNVVLVAIRNRLLAVGSYVSTLSDPWVPLADWNLEPPEWGRSEWLGKVGGAGQGRMYDYAVAKQGWHHRLRLQAIFDVPWKTHCAVEVIIEGSDRRWHHDELVVARSLPARERPPKAPDPESKTSRRKAEALQSRARALPPEFQETLLGTHEQGKDRHPEEEKPFFITEDAWSGCCPAWEEPVPRAGQMEYFINAGRPDDAQAGCMGAPSSGPRRRLPQKRARTVDAAVELWSTPTTLAIRARALVANNTDSDQLDCALGDLEQRCVTIADEAHRPRYFGDALSAELEEWRNEKDPLLASIGEDFHRMSSSDLIGALDPLIEVSGRWASRALGRSHAKARRGFIKWAKESWKSKAGVIYKRAREPQAQQTEVLLRDTAVADPCTIMRVKTDVWDKVWSDPEFDAAKILQ</sequence>
<name>A0ABN9WIS4_9DINO</name>
<evidence type="ECO:0000256" key="1">
    <source>
        <dbReference type="SAM" id="MobiDB-lite"/>
    </source>
</evidence>
<feature type="compositionally biased region" description="Basic and acidic residues" evidence="1">
    <location>
        <begin position="45"/>
        <end position="66"/>
    </location>
</feature>
<feature type="compositionally biased region" description="Acidic residues" evidence="1">
    <location>
        <begin position="1"/>
        <end position="15"/>
    </location>
</feature>
<feature type="region of interest" description="Disordered" evidence="1">
    <location>
        <begin position="1"/>
        <end position="68"/>
    </location>
</feature>
<reference evidence="2" key="1">
    <citation type="submission" date="2023-10" db="EMBL/GenBank/DDBJ databases">
        <authorList>
            <person name="Chen Y."/>
            <person name="Shah S."/>
            <person name="Dougan E. K."/>
            <person name="Thang M."/>
            <person name="Chan C."/>
        </authorList>
    </citation>
    <scope>NUCLEOTIDE SEQUENCE [LARGE SCALE GENOMIC DNA]</scope>
</reference>
<accession>A0ABN9WIS4</accession>
<gene>
    <name evidence="2" type="ORF">PCOR1329_LOCUS67760</name>
</gene>
<comment type="caution">
    <text evidence="2">The sequence shown here is derived from an EMBL/GenBank/DDBJ whole genome shotgun (WGS) entry which is preliminary data.</text>
</comment>
<dbReference type="Proteomes" id="UP001189429">
    <property type="component" value="Unassembled WGS sequence"/>
</dbReference>
<keyword evidence="3" id="KW-1185">Reference proteome</keyword>
<evidence type="ECO:0000313" key="3">
    <source>
        <dbReference type="Proteomes" id="UP001189429"/>
    </source>
</evidence>
<proteinExistence type="predicted"/>
<feature type="compositionally biased region" description="Basic and acidic residues" evidence="1">
    <location>
        <begin position="291"/>
        <end position="314"/>
    </location>
</feature>
<feature type="region of interest" description="Disordered" evidence="1">
    <location>
        <begin position="291"/>
        <end position="327"/>
    </location>
</feature>
<evidence type="ECO:0000313" key="2">
    <source>
        <dbReference type="EMBL" id="CAK0886404.1"/>
    </source>
</evidence>
<dbReference type="EMBL" id="CAUYUJ010018799">
    <property type="protein sequence ID" value="CAK0886404.1"/>
    <property type="molecule type" value="Genomic_DNA"/>
</dbReference>